<dbReference type="Gene3D" id="3.30.300.90">
    <property type="entry name" value="BolA-like"/>
    <property type="match status" value="1"/>
</dbReference>
<gene>
    <name evidence="8" type="primary">BOLA1</name>
</gene>
<comment type="similarity">
    <text evidence="1 5">Belongs to the BolA/IbaG family.</text>
</comment>
<evidence type="ECO:0000256" key="4">
    <source>
        <dbReference type="ARBA" id="ARBA00068230"/>
    </source>
</evidence>
<dbReference type="InterPro" id="IPR002634">
    <property type="entry name" value="BolA"/>
</dbReference>
<dbReference type="AlphaFoldDB" id="A0AAJ7XCI2"/>
<dbReference type="PANTHER" id="PTHR46229">
    <property type="entry name" value="BOLA TRANSCRIPTION REGULATOR"/>
    <property type="match status" value="1"/>
</dbReference>
<proteinExistence type="inferred from homology"/>
<evidence type="ECO:0000256" key="2">
    <source>
        <dbReference type="ARBA" id="ARBA00053549"/>
    </source>
</evidence>
<comment type="function">
    <text evidence="2">Acts as a mitochondrial iron-sulfur (Fe-S) cluster assembly factor that facilitates (Fe-S) cluster insertion into a subset of mitochondrial proteins. Probably acts together with the monothiol glutaredoxin GLRX5. May protect cells against oxidative stress.</text>
</comment>
<evidence type="ECO:0000256" key="3">
    <source>
        <dbReference type="ARBA" id="ARBA00064144"/>
    </source>
</evidence>
<accession>A0AAJ7XCI2</accession>
<dbReference type="FunFam" id="3.30.300.90:FF:000001">
    <property type="entry name" value="Transcriptional regulator BolA"/>
    <property type="match status" value="1"/>
</dbReference>
<dbReference type="GO" id="GO:0005739">
    <property type="term" value="C:mitochondrion"/>
    <property type="evidence" value="ECO:0007669"/>
    <property type="project" value="TreeGrafter"/>
</dbReference>
<protein>
    <recommendedName>
        <fullName evidence="4">BolA-like protein 1</fullName>
    </recommendedName>
</protein>
<dbReference type="SUPFAM" id="SSF82657">
    <property type="entry name" value="BolA-like"/>
    <property type="match status" value="1"/>
</dbReference>
<dbReference type="RefSeq" id="XP_032829684.1">
    <property type="nucleotide sequence ID" value="XM_032973793.1"/>
</dbReference>
<comment type="subunit">
    <text evidence="3">Interacts with GLRX5.</text>
</comment>
<evidence type="ECO:0000256" key="6">
    <source>
        <dbReference type="SAM" id="MobiDB-lite"/>
    </source>
</evidence>
<evidence type="ECO:0000256" key="1">
    <source>
        <dbReference type="ARBA" id="ARBA00005578"/>
    </source>
</evidence>
<evidence type="ECO:0000256" key="5">
    <source>
        <dbReference type="RuleBase" id="RU003860"/>
    </source>
</evidence>
<dbReference type="KEGG" id="pmrn:116953526"/>
<dbReference type="InterPro" id="IPR050961">
    <property type="entry name" value="BolA/IbaG_stress_morph_reg"/>
</dbReference>
<evidence type="ECO:0000313" key="8">
    <source>
        <dbReference type="RefSeq" id="XP_032829684.1"/>
    </source>
</evidence>
<feature type="region of interest" description="Disordered" evidence="6">
    <location>
        <begin position="123"/>
        <end position="154"/>
    </location>
</feature>
<organism evidence="7 8">
    <name type="scientific">Petromyzon marinus</name>
    <name type="common">Sea lamprey</name>
    <dbReference type="NCBI Taxonomy" id="7757"/>
    <lineage>
        <taxon>Eukaryota</taxon>
        <taxon>Metazoa</taxon>
        <taxon>Chordata</taxon>
        <taxon>Craniata</taxon>
        <taxon>Vertebrata</taxon>
        <taxon>Cyclostomata</taxon>
        <taxon>Hyperoartia</taxon>
        <taxon>Petromyzontiformes</taxon>
        <taxon>Petromyzontidae</taxon>
        <taxon>Petromyzon</taxon>
    </lineage>
</organism>
<dbReference type="CTD" id="51027"/>
<dbReference type="Proteomes" id="UP001318040">
    <property type="component" value="Chromosome 52"/>
</dbReference>
<dbReference type="InterPro" id="IPR036065">
    <property type="entry name" value="BolA-like_sf"/>
</dbReference>
<feature type="compositionally biased region" description="Basic and acidic residues" evidence="6">
    <location>
        <begin position="142"/>
        <end position="154"/>
    </location>
</feature>
<name>A0AAJ7XCI2_PETMA</name>
<keyword evidence="7" id="KW-1185">Reference proteome</keyword>
<dbReference type="PANTHER" id="PTHR46229:SF2">
    <property type="entry name" value="BOLA-LIKE PROTEIN 1"/>
    <property type="match status" value="1"/>
</dbReference>
<feature type="region of interest" description="Disordered" evidence="6">
    <location>
        <begin position="23"/>
        <end position="43"/>
    </location>
</feature>
<evidence type="ECO:0000313" key="7">
    <source>
        <dbReference type="Proteomes" id="UP001318040"/>
    </source>
</evidence>
<reference evidence="8" key="1">
    <citation type="submission" date="2025-08" db="UniProtKB">
        <authorList>
            <consortium name="RefSeq"/>
        </authorList>
    </citation>
    <scope>IDENTIFICATION</scope>
    <source>
        <tissue evidence="8">Sperm</tissue>
    </source>
</reference>
<dbReference type="GO" id="GO:1990229">
    <property type="term" value="C:iron-sulfur cluster assembly complex"/>
    <property type="evidence" value="ECO:0007669"/>
    <property type="project" value="UniProtKB-ARBA"/>
</dbReference>
<dbReference type="GeneID" id="116953526"/>
<sequence>MLARRPLVAPALRSLLTRPRWRRAETARSRSTMPATAAPGGPVQESIREKLTRALGPVHLDVVNESGMHAVPRGSETHFKVVVVSAQFEGVSLLARHRLVNEALRDELVGCVHALSIQARTPEQWGSSGGRVDPSPPCLGGSKREGRHGDAGPS</sequence>
<dbReference type="Pfam" id="PF01722">
    <property type="entry name" value="BolA"/>
    <property type="match status" value="1"/>
</dbReference>